<dbReference type="HOGENOM" id="CLU_2754457_0_0_10"/>
<evidence type="ECO:0000313" key="1">
    <source>
        <dbReference type="EMBL" id="AEE13005.1"/>
    </source>
</evidence>
<proteinExistence type="predicted"/>
<sequence length="70" mass="8096">MERVFVENEGLLLPMHLDYECIGGKRYKSIPYALLIVMFTSWGKYTYDLKKSLSTFYELVDGYLESGVSS</sequence>
<organism evidence="1 2">
    <name type="scientific">Porphyromonas asaccharolytica (strain ATCC 25260 / DSM 20707 / BCRC 10618 / CCUG 7834 / JCM 6326 / LMG 13178 / VPI 4198 / B440)</name>
    <name type="common">Bacteroides asaccharolyticus</name>
    <dbReference type="NCBI Taxonomy" id="879243"/>
    <lineage>
        <taxon>Bacteria</taxon>
        <taxon>Pseudomonadati</taxon>
        <taxon>Bacteroidota</taxon>
        <taxon>Bacteroidia</taxon>
        <taxon>Bacteroidales</taxon>
        <taxon>Porphyromonadaceae</taxon>
        <taxon>Porphyromonas</taxon>
    </lineage>
</organism>
<protein>
    <submittedName>
        <fullName evidence="1">Uncharacterized protein</fullName>
    </submittedName>
</protein>
<evidence type="ECO:0000313" key="2">
    <source>
        <dbReference type="Proteomes" id="UP000006545"/>
    </source>
</evidence>
<accession>F4KKZ3</accession>
<keyword evidence="2" id="KW-1185">Reference proteome</keyword>
<dbReference type="AlphaFoldDB" id="F4KKZ3"/>
<name>F4KKZ3_PORAD</name>
<dbReference type="EMBL" id="CP002689">
    <property type="protein sequence ID" value="AEE13005.1"/>
    <property type="molecule type" value="Genomic_DNA"/>
</dbReference>
<reference evidence="2" key="1">
    <citation type="submission" date="2011-04" db="EMBL/GenBank/DDBJ databases">
        <title>The complete genome of Porphyromonas asaccharolytica DSM 20707.</title>
        <authorList>
            <person name="Lucas S."/>
            <person name="Han J."/>
            <person name="Lapidus A."/>
            <person name="Bruce D."/>
            <person name="Goodwin L."/>
            <person name="Pitluck S."/>
            <person name="Peters L."/>
            <person name="Kyrpides N."/>
            <person name="Mavromatis K."/>
            <person name="Ivanova N."/>
            <person name="Ovchinnikova G."/>
            <person name="Pagani I."/>
            <person name="Lu M."/>
            <person name="Detter J.C."/>
            <person name="Tapia R."/>
            <person name="Han C."/>
            <person name="Land M."/>
            <person name="Hauser L."/>
            <person name="Markowitz V."/>
            <person name="Cheng J.-F."/>
            <person name="Hugenholtz P."/>
            <person name="Woyke T."/>
            <person name="Wu D."/>
            <person name="Gronow S."/>
            <person name="Wellnitz S."/>
            <person name="Brambilla E."/>
            <person name="Klenk H.-P."/>
            <person name="Eisen J.A."/>
        </authorList>
    </citation>
    <scope>NUCLEOTIDE SEQUENCE [LARGE SCALE GENOMIC DNA]</scope>
    <source>
        <strain evidence="2">ATCC 25260 / DSM 20707 / VPI 4198</strain>
    </source>
</reference>
<gene>
    <name evidence="1" type="ordered locus">Poras_1062</name>
</gene>
<dbReference type="Proteomes" id="UP000006545">
    <property type="component" value="Chromosome"/>
</dbReference>
<dbReference type="KEGG" id="pah:Poras_1062"/>